<evidence type="ECO:0008006" key="3">
    <source>
        <dbReference type="Google" id="ProtNLM"/>
    </source>
</evidence>
<proteinExistence type="predicted"/>
<dbReference type="InterPro" id="IPR032675">
    <property type="entry name" value="LRR_dom_sf"/>
</dbReference>
<dbReference type="Proteomes" id="UP000294933">
    <property type="component" value="Unassembled WGS sequence"/>
</dbReference>
<dbReference type="SUPFAM" id="SSF52047">
    <property type="entry name" value="RNI-like"/>
    <property type="match status" value="1"/>
</dbReference>
<dbReference type="Gene3D" id="3.80.10.10">
    <property type="entry name" value="Ribonuclease Inhibitor"/>
    <property type="match status" value="1"/>
</dbReference>
<evidence type="ECO:0000313" key="2">
    <source>
        <dbReference type="Proteomes" id="UP000294933"/>
    </source>
</evidence>
<evidence type="ECO:0000313" key="1">
    <source>
        <dbReference type="EMBL" id="TDL21163.1"/>
    </source>
</evidence>
<sequence length="383" mass="43424">MEDHFSFYSCPVDPFNHRRLWLSDAGARLCKGCCSDQRVVERSRSHLLSITIHLDRSTFKKRRSDVTDRSLEALLMAVKSQSWRWRSLYAIIPSNFEDHLIAPFCMKNVTLLEHVRLETWRSSSNIGRTNELQFSLSAVPRLTYFDLSSNIHVTFDGPAHNIKHLQFLSRFKVETHQMDLMACLAQCPLLSTLSYHLHFTPLPQTFPTILKHTHLDTLSVRIHLGCEIGVLFHHLILPALTDLVLEMDEDEEPAADWPHLLALLRNSRPHLNSLSLSRIPMNENTLIECLKYTPGLRALITGNIDCTDTTLKAFTLDDSDSSMILCPKLQYLNLGTASRFSDAAMKALILSRWRGAGLHCPPGPGKELEQTPKSSNAYVKVSG</sequence>
<gene>
    <name evidence="1" type="ORF">BD410DRAFT_307060</name>
</gene>
<protein>
    <recommendedName>
        <fullName evidence="3">F-box domain-containing protein</fullName>
    </recommendedName>
</protein>
<accession>A0A4Y7Q0I1</accession>
<name>A0A4Y7Q0I1_9AGAM</name>
<dbReference type="AlphaFoldDB" id="A0A4Y7Q0I1"/>
<organism evidence="1 2">
    <name type="scientific">Rickenella mellea</name>
    <dbReference type="NCBI Taxonomy" id="50990"/>
    <lineage>
        <taxon>Eukaryota</taxon>
        <taxon>Fungi</taxon>
        <taxon>Dikarya</taxon>
        <taxon>Basidiomycota</taxon>
        <taxon>Agaricomycotina</taxon>
        <taxon>Agaricomycetes</taxon>
        <taxon>Hymenochaetales</taxon>
        <taxon>Rickenellaceae</taxon>
        <taxon>Rickenella</taxon>
    </lineage>
</organism>
<dbReference type="EMBL" id="ML170182">
    <property type="protein sequence ID" value="TDL21163.1"/>
    <property type="molecule type" value="Genomic_DNA"/>
</dbReference>
<keyword evidence="2" id="KW-1185">Reference proteome</keyword>
<dbReference type="VEuPathDB" id="FungiDB:BD410DRAFT_307060"/>
<reference evidence="1 2" key="1">
    <citation type="submission" date="2018-06" db="EMBL/GenBank/DDBJ databases">
        <title>A transcriptomic atlas of mushroom development highlights an independent origin of complex multicellularity.</title>
        <authorList>
            <consortium name="DOE Joint Genome Institute"/>
            <person name="Krizsan K."/>
            <person name="Almasi E."/>
            <person name="Merenyi Z."/>
            <person name="Sahu N."/>
            <person name="Viragh M."/>
            <person name="Koszo T."/>
            <person name="Mondo S."/>
            <person name="Kiss B."/>
            <person name="Balint B."/>
            <person name="Kues U."/>
            <person name="Barry K."/>
            <person name="Hegedus J.C."/>
            <person name="Henrissat B."/>
            <person name="Johnson J."/>
            <person name="Lipzen A."/>
            <person name="Ohm R."/>
            <person name="Nagy I."/>
            <person name="Pangilinan J."/>
            <person name="Yan J."/>
            <person name="Xiong Y."/>
            <person name="Grigoriev I.V."/>
            <person name="Hibbett D.S."/>
            <person name="Nagy L.G."/>
        </authorList>
    </citation>
    <scope>NUCLEOTIDE SEQUENCE [LARGE SCALE GENOMIC DNA]</scope>
    <source>
        <strain evidence="1 2">SZMC22713</strain>
    </source>
</reference>